<protein>
    <submittedName>
        <fullName evidence="3">DUF362 domain-containing protein</fullName>
    </submittedName>
</protein>
<name>A0ABT6FD91_9BACT</name>
<dbReference type="Pfam" id="PF04015">
    <property type="entry name" value="DUF362"/>
    <property type="match status" value="1"/>
</dbReference>
<accession>A0ABT6FD91</accession>
<comment type="caution">
    <text evidence="3">The sequence shown here is derived from an EMBL/GenBank/DDBJ whole genome shotgun (WGS) entry which is preliminary data.</text>
</comment>
<organism evidence="3 4">
    <name type="scientific">Paludisphaera mucosa</name>
    <dbReference type="NCBI Taxonomy" id="3030827"/>
    <lineage>
        <taxon>Bacteria</taxon>
        <taxon>Pseudomonadati</taxon>
        <taxon>Planctomycetota</taxon>
        <taxon>Planctomycetia</taxon>
        <taxon>Isosphaerales</taxon>
        <taxon>Isosphaeraceae</taxon>
        <taxon>Paludisphaera</taxon>
    </lineage>
</organism>
<feature type="region of interest" description="Disordered" evidence="1">
    <location>
        <begin position="29"/>
        <end position="58"/>
    </location>
</feature>
<proteinExistence type="predicted"/>
<keyword evidence="4" id="KW-1185">Reference proteome</keyword>
<dbReference type="InterPro" id="IPR006311">
    <property type="entry name" value="TAT_signal"/>
</dbReference>
<gene>
    <name evidence="3" type="ORF">PZE19_17360</name>
</gene>
<dbReference type="PROSITE" id="PS51318">
    <property type="entry name" value="TAT"/>
    <property type="match status" value="1"/>
</dbReference>
<feature type="domain" description="DUF362" evidence="2">
    <location>
        <begin position="238"/>
        <end position="342"/>
    </location>
</feature>
<reference evidence="3 4" key="1">
    <citation type="submission" date="2023-03" db="EMBL/GenBank/DDBJ databases">
        <title>Paludisphaera mucosa sp. nov. a novel planctomycete from northern fen.</title>
        <authorList>
            <person name="Ivanova A."/>
        </authorList>
    </citation>
    <scope>NUCLEOTIDE SEQUENCE [LARGE SCALE GENOMIC DNA]</scope>
    <source>
        <strain evidence="3 4">Pla2</strain>
    </source>
</reference>
<dbReference type="InterPro" id="IPR007160">
    <property type="entry name" value="DUF362"/>
</dbReference>
<dbReference type="EMBL" id="JARRAG010000002">
    <property type="protein sequence ID" value="MDG3005558.1"/>
    <property type="molecule type" value="Genomic_DNA"/>
</dbReference>
<sequence length="410" mass="44033">MSDRYPCGTLKRRGFLGAAAAAAATPWFAGKSSRAEGPQDAAGATPHGPKPEKSKFDLPGLYPGRVVEVKNAAMIKEGKKDRAAIKASLDKGLTSLTGADDAVGAWKTFFEPGDVVGIKVVPNGFPYAFSSHELVLETIEGLKAAGVKTKDIFVYERFRGEMQAAGYDKILPADVRWGGLTAGDAPQIAMEFDGFRDDPIAGYDRDAFIQMDLVHYGDDPKDDRQYRSHLGKLLTKVVNKVVAIPCLKDHRSAGVTGALKNISHGSVNNVARSHANNFTNACNQFIPQVVSHPILKSKFVLQIMDGVRGVYHGGPTSVQNGRWTWDNNALLLATDPVALDRIEWKLIDARRAAANLPPVAASGKTALDPAGIEGFDVRQPQHIALAGTLGLGTYLFEGKGPLIKHDVVTV</sequence>
<dbReference type="RefSeq" id="WP_277861889.1">
    <property type="nucleotide sequence ID" value="NZ_JARRAG010000002.1"/>
</dbReference>
<evidence type="ECO:0000313" key="3">
    <source>
        <dbReference type="EMBL" id="MDG3005558.1"/>
    </source>
</evidence>
<evidence type="ECO:0000256" key="1">
    <source>
        <dbReference type="SAM" id="MobiDB-lite"/>
    </source>
</evidence>
<evidence type="ECO:0000313" key="4">
    <source>
        <dbReference type="Proteomes" id="UP001216907"/>
    </source>
</evidence>
<dbReference type="Proteomes" id="UP001216907">
    <property type="component" value="Unassembled WGS sequence"/>
</dbReference>
<evidence type="ECO:0000259" key="2">
    <source>
        <dbReference type="Pfam" id="PF04015"/>
    </source>
</evidence>